<dbReference type="EMBL" id="CAJFCJ010000001">
    <property type="protein sequence ID" value="CAD5110929.1"/>
    <property type="molecule type" value="Genomic_DNA"/>
</dbReference>
<dbReference type="Proteomes" id="UP000549394">
    <property type="component" value="Unassembled WGS sequence"/>
</dbReference>
<gene>
    <name evidence="1" type="ORF">DGYR_LOCUS283</name>
</gene>
<organism evidence="1 2">
    <name type="scientific">Dimorphilus gyrociliatus</name>
    <dbReference type="NCBI Taxonomy" id="2664684"/>
    <lineage>
        <taxon>Eukaryota</taxon>
        <taxon>Metazoa</taxon>
        <taxon>Spiralia</taxon>
        <taxon>Lophotrochozoa</taxon>
        <taxon>Annelida</taxon>
        <taxon>Polychaeta</taxon>
        <taxon>Polychaeta incertae sedis</taxon>
        <taxon>Dinophilidae</taxon>
        <taxon>Dimorphilus</taxon>
    </lineage>
</organism>
<name>A0A7I8V6P0_9ANNE</name>
<reference evidence="1 2" key="1">
    <citation type="submission" date="2020-08" db="EMBL/GenBank/DDBJ databases">
        <authorList>
            <person name="Hejnol A."/>
        </authorList>
    </citation>
    <scope>NUCLEOTIDE SEQUENCE [LARGE SCALE GENOMIC DNA]</scope>
</reference>
<evidence type="ECO:0000313" key="1">
    <source>
        <dbReference type="EMBL" id="CAD5110929.1"/>
    </source>
</evidence>
<proteinExistence type="predicted"/>
<sequence>MLETSNNILKSTCLTASCFSNYKASSRISEYMAEYKDPKKRVRPVTTYKEFPDVQDSYENQPVGGRVQERYRQFIKRKLAEEKKVKKEESSHEIYYLDPYQHRSHPESMYHIAKSYYKSNLPHCNIASCNYPYLKTFNSTNQSENENCATKQVNFTNNSHYYPCKTNHTLNRHSNTHLCKNSLNYKINSPTCHKR</sequence>
<accession>A0A7I8V6P0</accession>
<protein>
    <submittedName>
        <fullName evidence="1">DgyrCDS287</fullName>
    </submittedName>
</protein>
<keyword evidence="2" id="KW-1185">Reference proteome</keyword>
<evidence type="ECO:0000313" key="2">
    <source>
        <dbReference type="Proteomes" id="UP000549394"/>
    </source>
</evidence>
<comment type="caution">
    <text evidence="1">The sequence shown here is derived from an EMBL/GenBank/DDBJ whole genome shotgun (WGS) entry which is preliminary data.</text>
</comment>
<dbReference type="AlphaFoldDB" id="A0A7I8V6P0"/>